<gene>
    <name evidence="3" type="ORF">MW290_26205</name>
</gene>
<protein>
    <submittedName>
        <fullName evidence="3">Cache domain-containing protein</fullName>
    </submittedName>
</protein>
<evidence type="ECO:0000313" key="4">
    <source>
        <dbReference type="Proteomes" id="UP001056201"/>
    </source>
</evidence>
<organism evidence="3 4">
    <name type="scientific">Aquincola tertiaricarbonis</name>
    <dbReference type="NCBI Taxonomy" id="391953"/>
    <lineage>
        <taxon>Bacteria</taxon>
        <taxon>Pseudomonadati</taxon>
        <taxon>Pseudomonadota</taxon>
        <taxon>Betaproteobacteria</taxon>
        <taxon>Burkholderiales</taxon>
        <taxon>Sphaerotilaceae</taxon>
        <taxon>Aquincola</taxon>
    </lineage>
</organism>
<evidence type="ECO:0000256" key="2">
    <source>
        <dbReference type="SAM" id="Phobius"/>
    </source>
</evidence>
<keyword evidence="2" id="KW-1133">Transmembrane helix</keyword>
<dbReference type="RefSeq" id="WP_250200156.1">
    <property type="nucleotide sequence ID" value="NZ_CP097636.1"/>
</dbReference>
<keyword evidence="4" id="KW-1185">Reference proteome</keyword>
<dbReference type="Proteomes" id="UP001056201">
    <property type="component" value="Chromosome 2"/>
</dbReference>
<evidence type="ECO:0000256" key="1">
    <source>
        <dbReference type="SAM" id="MobiDB-lite"/>
    </source>
</evidence>
<dbReference type="EMBL" id="CP097636">
    <property type="protein sequence ID" value="URI11963.1"/>
    <property type="molecule type" value="Genomic_DNA"/>
</dbReference>
<reference evidence="3" key="1">
    <citation type="submission" date="2022-05" db="EMBL/GenBank/DDBJ databases">
        <title>An RpoN-dependent PEP-CTERM gene is involved in floc formation of an Aquincola tertiaricarbonis strain.</title>
        <authorList>
            <person name="Qiu D."/>
            <person name="Xia M."/>
        </authorList>
    </citation>
    <scope>NUCLEOTIDE SEQUENCE</scope>
    <source>
        <strain evidence="3">RN12</strain>
    </source>
</reference>
<proteinExistence type="predicted"/>
<dbReference type="CDD" id="cd18774">
    <property type="entry name" value="PDC2_HK_sensor"/>
    <property type="match status" value="1"/>
</dbReference>
<accession>A0ABY4SF52</accession>
<sequence length="377" mass="39524">MRLTAPSRWSLQHKLLAGLGLCLAVFVAVSVASGLWLTREAFEARVVSDELPAVLGSVRSELQRQVGEPLGASLDMADNHFLLTWERAGQPADGLAAFQAYAARLKARHRAQQVYWVSQTQGRYLTELGPQRPLGPQDGWFGRFLTSGRPYAMALSPDPLGEGWRLSVLARFDAGAGHVGLAGMGVAAGALAEQVASRRVGQTGLLMLVQPDGLIVLHRDPLMADGRHHLGDLPGFGIEALGRLLTSHDEFSYTVEPADGGSRVLAASYVPELNLYLVATVPRAELLAAATRAAWTAPLLAAAVAGLLGLVLVALLSPPAALVPALVPESVLPAAEADAAPPPEGPVGGTPRQQAAAVMSRIGDQARQSARGGAEQA</sequence>
<feature type="region of interest" description="Disordered" evidence="1">
    <location>
        <begin position="336"/>
        <end position="377"/>
    </location>
</feature>
<evidence type="ECO:0000313" key="3">
    <source>
        <dbReference type="EMBL" id="URI11963.1"/>
    </source>
</evidence>
<keyword evidence="2" id="KW-0472">Membrane</keyword>
<dbReference type="Gene3D" id="3.30.450.20">
    <property type="entry name" value="PAS domain"/>
    <property type="match status" value="1"/>
</dbReference>
<name>A0ABY4SF52_AQUTE</name>
<feature type="transmembrane region" description="Helical" evidence="2">
    <location>
        <begin position="295"/>
        <end position="316"/>
    </location>
</feature>
<keyword evidence="2" id="KW-0812">Transmembrane</keyword>